<comment type="caution">
    <text evidence="13">The sequence shown here is derived from an EMBL/GenBank/DDBJ whole genome shotgun (WGS) entry which is preliminary data.</text>
</comment>
<dbReference type="InterPro" id="IPR014853">
    <property type="entry name" value="VWF/SSPO/ZAN-like_Cys-rich_dom"/>
</dbReference>
<evidence type="ECO:0008006" key="15">
    <source>
        <dbReference type="Google" id="ProtNLM"/>
    </source>
</evidence>
<dbReference type="SMART" id="SM00231">
    <property type="entry name" value="FA58C"/>
    <property type="match status" value="2"/>
</dbReference>
<evidence type="ECO:0000256" key="2">
    <source>
        <dbReference type="ARBA" id="ARBA00007611"/>
    </source>
</evidence>
<dbReference type="SUPFAM" id="SSF49785">
    <property type="entry name" value="Galactose-binding domain-like"/>
    <property type="match status" value="2"/>
</dbReference>
<dbReference type="InterPro" id="IPR036055">
    <property type="entry name" value="LDL_receptor-like_sf"/>
</dbReference>
<dbReference type="SMART" id="SM00216">
    <property type="entry name" value="VWD"/>
    <property type="match status" value="2"/>
</dbReference>
<dbReference type="InterPro" id="IPR002172">
    <property type="entry name" value="LDrepeatLR_classA_rpt"/>
</dbReference>
<dbReference type="CDD" id="cd00057">
    <property type="entry name" value="FA58C"/>
    <property type="match status" value="1"/>
</dbReference>
<dbReference type="SUPFAM" id="SSF57424">
    <property type="entry name" value="LDL receptor-like module"/>
    <property type="match status" value="1"/>
</dbReference>
<dbReference type="SMART" id="SM00192">
    <property type="entry name" value="LDLa"/>
    <property type="match status" value="1"/>
</dbReference>
<dbReference type="SMART" id="SM00215">
    <property type="entry name" value="VWC_out"/>
    <property type="match status" value="2"/>
</dbReference>
<dbReference type="InterPro" id="IPR036508">
    <property type="entry name" value="Chitin-bd_dom_sf"/>
</dbReference>
<proteinExistence type="inferred from homology"/>
<dbReference type="Gene3D" id="2.10.25.10">
    <property type="entry name" value="Laminin"/>
    <property type="match status" value="3"/>
</dbReference>
<dbReference type="InterPro" id="IPR001846">
    <property type="entry name" value="VWF_type-D"/>
</dbReference>
<feature type="domain" description="VWFD" evidence="12">
    <location>
        <begin position="342"/>
        <end position="511"/>
    </location>
</feature>
<feature type="domain" description="VWFD" evidence="12">
    <location>
        <begin position="1"/>
        <end position="38"/>
    </location>
</feature>
<name>A0A0T6AYV5_9SCAR</name>
<feature type="non-terminal residue" evidence="13">
    <location>
        <position position="2262"/>
    </location>
</feature>
<dbReference type="Proteomes" id="UP000051574">
    <property type="component" value="Unassembled WGS sequence"/>
</dbReference>
<sequence length="2262" mass="251813">LCGTFNENQKDDFLTPENDVEKSVIAFANKWKLDEKCNDVPDAIKSHPCDTNVINRAIAEKYCKRLKAERDIFQKCHAFIDPETFYQDCLFDMCSCEGKLATCLCPILGAYVDHCSLQSVRDINWRNEIKECGIHCPGGQIYQTCGNSCTRSCYDISSRLDCKEQCVEGCNCPPGEALNEHGECIPTGQCGCQRDGFDFRPGYNETRPGPNGPEICTCGNGRWNCVAAPPGTPLEYNKLYDEQGKCSTKDNFEFTTCESPEPVTCKNMHNLAMVSAAVCHPGCQCKDGYVLDQQRNICVKPSECPCHHGGKSYGENAIVQVDCNTCTCKGGHWLCTERQCAGECSAWGDSHYKTFDGKHYDYQGQCDYVLAKGALNSDESFVVTTQNVPCGTTGVSCSKSIKIEIGGNREDSIVLTQGKKFSGTQKYKHFSVRSTDLFIIIEATNLGLIVQWDRGTRVYIKLQPRWKNRVKGLCGNFNENEADDFQTPSGGVVEASAYIFGNSWKTQATCIDPEEIIDTCEMRPDRRTWALKKCGVLKTSPFLACHSEVPVDSYYENCLFDTCACDQGGDCECLCTALAAYAQECNTKGVPIKWRSQELCPIQCDERCAQYTPCISSCPQETCDNLLKHNEHISRLCKEDSCIEGCQPKPCPPGQVYLNTSLSECVPRNICKVPCMKVGDTVFYEGDVISEDDCQTCHCLNGRESCVGVPCTTIRVETETPPSLMGGEQVKCKSGWTEWINKNKGPTFSETNQGGKLVDVEPLPTSLVLNTLKGEKVFCNQTEMAAIECRTVLGHIPAKETGLDVECSLENGLLCTSGTKSCVDFEIRVLCRCEKVEITTEKVPTPTATPSTVHPPECDLVTPFRPIPNNCSAYYHCVSTTDGPKEILEICEGKLLFNPVLNRCDLADEVYKINKDCLNASLIPCADGFIHDDCAIQCDKLCSYYQHTVVVEQKQCKKGKKCEKGCRPINRPDTCPPGYLWRNQYHCVSVADCLCASQNGTAVKPGDIVQEDECTKCQCVNDYYGCDNTLCLTTYRQTTITTTEKKKITQGTTIGYTEEQTTGVKIPLTTEGVPIGFTEEETTYTTGKEVERVTTGVTETTMGTTYGEVETSTEFLASTSVTPPAECNPAQFINLIQADRPLPDNAFSASSILNDDFLPHYARIEKEPIGGGSWKPSPTDEYPYLQVSLNRLTPIYGVIIKGNPVTDEYITSYKVSYIDNVHQTFSFITSDGKTPQIFRGPINSQNPTREIFKIPFEAKAIRIHPVTYEHDRAMQLDIIGCSEYPLTTEQIIRSSTEHAIISTTTTAIGIVSIAVGTTAGIEKETSEEETYPPEVTVPGSTERVTTPKVIIEVTTEITIIPTVPVVCDDAMGLGPGHMSPRLITQSSYLKPSTKVRYLDIHRKGAWQPYLNSPTEWVMFNFTGPRNITGMITRGGPNGFVQSYKLLYSNNLADWNSILDENGEEKIFPANVDNETPVGNYFPAPIRTTYLKLVPQTWHDNIQLRAEPRGCYEPYKYPEVEEELPLEVCPFCPTVPVIHDMECLCEPELYWSGEDCVKRNECPCVEKDGTKHKPKEPYIKYKDCLVCTCRMGGREDCEPMKCDIDCPGQVVERTATCNCTCKSCAPNEVYCPTSKICIDAQKWCDGVIDCQDDEEDCVPVTTPETLKTSEVQTTVTSPTPPVTVPQCLKKTCPPNYELRQRTQGPLKGHYVWTKMSPNKYAPKTKSFVGYKTKVKGSGHIKSALPYAPISDNVKQALENKCPEYYCVPPPPPLPKGNETVSCPPIVCPPGHKVEYNLLTSFDQECPEYGCVPPPPDTTCIVDGKNVNTFDNTNYQYDICNHVLARDSIKNAWNVTLIKCDKRGSCSQRLEIRQFEHLFVFYPDLTVGYNSYNYTPEQIEVIGSYSPLFSISRIGNCLVFTSEFYGFWVKWSLSSTTTIGVSEPNKGLVDGLCGYYDQKPTNDKRKPNGDVVISTVDFGDSWSLVEKPWEICPPETCPAELYKEATELCSKVKDEVFSACHNVLDMDSFISLCRDKTCTCLRSVTNNETATENCRCEALQKFVVQCMQLDSTVNVENWRGSYNCRTTCPPPLIQQDCYRRTCELTCDTVMNPSACPKLDDTCFPGCYCPPGFVRDGEGCVEIPTCKDCECNLKPDLQYITYDESNFTLNGNCVYVMSRDTLPSKESGHNFQVLITNAPCEKNSAKICVNKVTIFFAGKRIHIFNSPYGNKLKVTVDGAYLADFVDVAEWLGVTETKARDLIFTL</sequence>
<dbReference type="Pfam" id="PF01826">
    <property type="entry name" value="TIL"/>
    <property type="match status" value="3"/>
</dbReference>
<dbReference type="GO" id="GO:0031012">
    <property type="term" value="C:extracellular matrix"/>
    <property type="evidence" value="ECO:0007669"/>
    <property type="project" value="TreeGrafter"/>
</dbReference>
<dbReference type="InterPro" id="IPR001007">
    <property type="entry name" value="VWF_dom"/>
</dbReference>
<dbReference type="CDD" id="cd00112">
    <property type="entry name" value="LDLa"/>
    <property type="match status" value="1"/>
</dbReference>
<dbReference type="PANTHER" id="PTHR11339:SF386">
    <property type="entry name" value="HEMOLECTIN, ISOFORM A"/>
    <property type="match status" value="1"/>
</dbReference>
<dbReference type="InterPro" id="IPR036084">
    <property type="entry name" value="Ser_inhib-like_sf"/>
</dbReference>
<evidence type="ECO:0000259" key="10">
    <source>
        <dbReference type="PROSITE" id="PS50022"/>
    </source>
</evidence>
<dbReference type="Pfam" id="PF08742">
    <property type="entry name" value="C8"/>
    <property type="match status" value="3"/>
</dbReference>
<dbReference type="SMART" id="SM00494">
    <property type="entry name" value="ChtBD2"/>
    <property type="match status" value="1"/>
</dbReference>
<dbReference type="SMART" id="SM00832">
    <property type="entry name" value="C8"/>
    <property type="match status" value="3"/>
</dbReference>
<comment type="similarity">
    <text evidence="3">Belongs to the thrombospondin family.</text>
</comment>
<dbReference type="PROSITE" id="PS01286">
    <property type="entry name" value="FA58C_2"/>
    <property type="match status" value="1"/>
</dbReference>
<keyword evidence="7" id="KW-1015">Disulfide bond</keyword>
<comment type="similarity">
    <text evidence="2">Belongs to the serine protease inhibitor-like (TIL domain-containing) family.</text>
</comment>
<dbReference type="Pfam" id="PF00094">
    <property type="entry name" value="VWD"/>
    <property type="match status" value="3"/>
</dbReference>
<dbReference type="EMBL" id="LJIG01022538">
    <property type="protein sequence ID" value="KRT80045.1"/>
    <property type="molecule type" value="Genomic_DNA"/>
</dbReference>
<evidence type="ECO:0000256" key="7">
    <source>
        <dbReference type="ARBA" id="ARBA00023157"/>
    </source>
</evidence>
<dbReference type="PROSITE" id="PS50022">
    <property type="entry name" value="FA58C_3"/>
    <property type="match status" value="2"/>
</dbReference>
<evidence type="ECO:0000256" key="1">
    <source>
        <dbReference type="ARBA" id="ARBA00004239"/>
    </source>
</evidence>
<evidence type="ECO:0000313" key="13">
    <source>
        <dbReference type="EMBL" id="KRT80045.1"/>
    </source>
</evidence>
<keyword evidence="4" id="KW-0646">Protease inhibitor</keyword>
<dbReference type="PROSITE" id="PS50940">
    <property type="entry name" value="CHIT_BIND_II"/>
    <property type="match status" value="1"/>
</dbReference>
<evidence type="ECO:0000259" key="12">
    <source>
        <dbReference type="PROSITE" id="PS51233"/>
    </source>
</evidence>
<dbReference type="PANTHER" id="PTHR11339">
    <property type="entry name" value="EXTRACELLULAR MATRIX GLYCOPROTEIN RELATED"/>
    <property type="match status" value="1"/>
</dbReference>
<comment type="caution">
    <text evidence="9">Lacks conserved residue(s) required for the propagation of feature annotation.</text>
</comment>
<organism evidence="13 14">
    <name type="scientific">Oryctes borbonicus</name>
    <dbReference type="NCBI Taxonomy" id="1629725"/>
    <lineage>
        <taxon>Eukaryota</taxon>
        <taxon>Metazoa</taxon>
        <taxon>Ecdysozoa</taxon>
        <taxon>Arthropoda</taxon>
        <taxon>Hexapoda</taxon>
        <taxon>Insecta</taxon>
        <taxon>Pterygota</taxon>
        <taxon>Neoptera</taxon>
        <taxon>Endopterygota</taxon>
        <taxon>Coleoptera</taxon>
        <taxon>Polyphaga</taxon>
        <taxon>Scarabaeiformia</taxon>
        <taxon>Scarabaeidae</taxon>
        <taxon>Dynastinae</taxon>
        <taxon>Oryctes</taxon>
    </lineage>
</organism>
<dbReference type="GO" id="GO:0008061">
    <property type="term" value="F:chitin binding"/>
    <property type="evidence" value="ECO:0007669"/>
    <property type="project" value="InterPro"/>
</dbReference>
<dbReference type="GO" id="GO:0005615">
    <property type="term" value="C:extracellular space"/>
    <property type="evidence" value="ECO:0007669"/>
    <property type="project" value="TreeGrafter"/>
</dbReference>
<dbReference type="InterPro" id="IPR002557">
    <property type="entry name" value="Chitin-bd_dom"/>
</dbReference>
<feature type="domain" description="VWFD" evidence="12">
    <location>
        <begin position="1816"/>
        <end position="1991"/>
    </location>
</feature>
<dbReference type="PROSITE" id="PS01285">
    <property type="entry name" value="FA58C_1"/>
    <property type="match status" value="1"/>
</dbReference>
<accession>A0A0T6AYV5</accession>
<evidence type="ECO:0000256" key="9">
    <source>
        <dbReference type="PROSITE-ProRule" id="PRU00124"/>
    </source>
</evidence>
<reference evidence="13 14" key="1">
    <citation type="submission" date="2015-09" db="EMBL/GenBank/DDBJ databases">
        <title>Draft genome of the scarab beetle Oryctes borbonicus.</title>
        <authorList>
            <person name="Meyer J.M."/>
            <person name="Markov G.V."/>
            <person name="Baskaran P."/>
            <person name="Herrmann M."/>
            <person name="Sommer R.J."/>
            <person name="Roedelsperger C."/>
        </authorList>
    </citation>
    <scope>NUCLEOTIDE SEQUENCE [LARGE SCALE GENOMIC DNA]</scope>
    <source>
        <strain evidence="13">OB123</strain>
        <tissue evidence="13">Whole animal</tissue>
    </source>
</reference>
<gene>
    <name evidence="13" type="ORF">AMK59_6836</name>
</gene>
<protein>
    <recommendedName>
        <fullName evidence="15">Hemocytin</fullName>
    </recommendedName>
</protein>
<dbReference type="FunFam" id="2.10.25.10:FF:000055">
    <property type="entry name" value="alpha-tectorin isoform X1"/>
    <property type="match status" value="1"/>
</dbReference>
<evidence type="ECO:0000259" key="11">
    <source>
        <dbReference type="PROSITE" id="PS50940"/>
    </source>
</evidence>
<evidence type="ECO:0000256" key="6">
    <source>
        <dbReference type="ARBA" id="ARBA00022900"/>
    </source>
</evidence>
<keyword evidence="8" id="KW-0325">Glycoprotein</keyword>
<dbReference type="Pfam" id="PF00754">
    <property type="entry name" value="F5_F8_type_C"/>
    <property type="match status" value="2"/>
</dbReference>
<dbReference type="InterPro" id="IPR008979">
    <property type="entry name" value="Galactose-bd-like_sf"/>
</dbReference>
<dbReference type="SUPFAM" id="SSF57567">
    <property type="entry name" value="Serine protease inhibitors"/>
    <property type="match status" value="3"/>
</dbReference>
<feature type="non-terminal residue" evidence="13">
    <location>
        <position position="1"/>
    </location>
</feature>
<dbReference type="PROSITE" id="PS50068">
    <property type="entry name" value="LDLRA_2"/>
    <property type="match status" value="1"/>
</dbReference>
<evidence type="ECO:0000256" key="5">
    <source>
        <dbReference type="ARBA" id="ARBA00022737"/>
    </source>
</evidence>
<dbReference type="OrthoDB" id="6262482at2759"/>
<dbReference type="CDD" id="cd19941">
    <property type="entry name" value="TIL"/>
    <property type="match status" value="4"/>
</dbReference>
<comment type="subcellular location">
    <subcellularLocation>
        <location evidence="1">Secreted</location>
        <location evidence="1">Extracellular space</location>
    </subcellularLocation>
</comment>
<dbReference type="InterPro" id="IPR000421">
    <property type="entry name" value="FA58C"/>
</dbReference>
<dbReference type="PROSITE" id="PS51233">
    <property type="entry name" value="VWFD"/>
    <property type="match status" value="4"/>
</dbReference>
<dbReference type="Gene3D" id="2.60.120.260">
    <property type="entry name" value="Galactose-binding domain-like"/>
    <property type="match status" value="2"/>
</dbReference>
<evidence type="ECO:0000256" key="8">
    <source>
        <dbReference type="ARBA" id="ARBA00023180"/>
    </source>
</evidence>
<feature type="domain" description="VWFD" evidence="12">
    <location>
        <begin position="2146"/>
        <end position="2262"/>
    </location>
</feature>
<keyword evidence="5" id="KW-0677">Repeat</keyword>
<feature type="domain" description="F5/8 type C" evidence="10">
    <location>
        <begin position="1367"/>
        <end position="1510"/>
    </location>
</feature>
<evidence type="ECO:0000256" key="4">
    <source>
        <dbReference type="ARBA" id="ARBA00022690"/>
    </source>
</evidence>
<dbReference type="InterPro" id="IPR002919">
    <property type="entry name" value="TIL_dom"/>
</dbReference>
<dbReference type="InterPro" id="IPR050780">
    <property type="entry name" value="Mucin_vWF_Thrombospondin_sf"/>
</dbReference>
<keyword evidence="14" id="KW-1185">Reference proteome</keyword>
<dbReference type="SUPFAM" id="SSF57625">
    <property type="entry name" value="Invertebrate chitin-binding proteins"/>
    <property type="match status" value="1"/>
</dbReference>
<keyword evidence="6" id="KW-0722">Serine protease inhibitor</keyword>
<feature type="domain" description="F5/8 type C" evidence="10">
    <location>
        <begin position="1127"/>
        <end position="1281"/>
    </location>
</feature>
<evidence type="ECO:0000256" key="3">
    <source>
        <dbReference type="ARBA" id="ARBA00009456"/>
    </source>
</evidence>
<feature type="domain" description="Chitin-binding type-2" evidence="11">
    <location>
        <begin position="855"/>
        <end position="919"/>
    </location>
</feature>
<evidence type="ECO:0000313" key="14">
    <source>
        <dbReference type="Proteomes" id="UP000051574"/>
    </source>
</evidence>
<dbReference type="GO" id="GO:0004867">
    <property type="term" value="F:serine-type endopeptidase inhibitor activity"/>
    <property type="evidence" value="ECO:0007669"/>
    <property type="project" value="UniProtKB-KW"/>
</dbReference>